<sequence>MRKTALLASFAAAALAATAFTGVAAADTTSTARNGKCENLEFCLYYNSTLGGSVSDFDRKVSNFAPYVFKGPGAGRGQSVKNNAASACNRMGRYTARIYYNSGYKGPHDDIPPKACRNLSVTYNDNASWKWVLS</sequence>
<accession>A0A542DM16</accession>
<keyword evidence="3" id="KW-1185">Reference proteome</keyword>
<dbReference type="AlphaFoldDB" id="A0A542DM16"/>
<feature type="chain" id="PRO_5039708455" evidence="1">
    <location>
        <begin position="26"/>
        <end position="134"/>
    </location>
</feature>
<dbReference type="EMBL" id="VFML01000001">
    <property type="protein sequence ID" value="TQJ04025.1"/>
    <property type="molecule type" value="Genomic_DNA"/>
</dbReference>
<dbReference type="OrthoDB" id="2677885at2"/>
<evidence type="ECO:0000313" key="2">
    <source>
        <dbReference type="EMBL" id="TQJ04025.1"/>
    </source>
</evidence>
<proteinExistence type="predicted"/>
<feature type="signal peptide" evidence="1">
    <location>
        <begin position="1"/>
        <end position="25"/>
    </location>
</feature>
<keyword evidence="1" id="KW-0732">Signal</keyword>
<reference evidence="2 3" key="1">
    <citation type="submission" date="2019-06" db="EMBL/GenBank/DDBJ databases">
        <title>Sequencing the genomes of 1000 actinobacteria strains.</title>
        <authorList>
            <person name="Klenk H.-P."/>
        </authorList>
    </citation>
    <scope>NUCLEOTIDE SEQUENCE [LARGE SCALE GENOMIC DNA]</scope>
    <source>
        <strain evidence="2 3">DSM 45679</strain>
    </source>
</reference>
<comment type="caution">
    <text evidence="2">The sequence shown here is derived from an EMBL/GenBank/DDBJ whole genome shotgun (WGS) entry which is preliminary data.</text>
</comment>
<protein>
    <submittedName>
        <fullName evidence="2">Peptidase inhibitor family I36</fullName>
    </submittedName>
</protein>
<dbReference type="RefSeq" id="WP_141999766.1">
    <property type="nucleotide sequence ID" value="NZ_VFML01000001.1"/>
</dbReference>
<dbReference type="Proteomes" id="UP000320876">
    <property type="component" value="Unassembled WGS sequence"/>
</dbReference>
<evidence type="ECO:0000313" key="3">
    <source>
        <dbReference type="Proteomes" id="UP000320876"/>
    </source>
</evidence>
<gene>
    <name evidence="2" type="ORF">FB471_3805</name>
</gene>
<evidence type="ECO:0000256" key="1">
    <source>
        <dbReference type="SAM" id="SignalP"/>
    </source>
</evidence>
<organism evidence="2 3">
    <name type="scientific">Amycolatopsis cihanbeyliensis</name>
    <dbReference type="NCBI Taxonomy" id="1128664"/>
    <lineage>
        <taxon>Bacteria</taxon>
        <taxon>Bacillati</taxon>
        <taxon>Actinomycetota</taxon>
        <taxon>Actinomycetes</taxon>
        <taxon>Pseudonocardiales</taxon>
        <taxon>Pseudonocardiaceae</taxon>
        <taxon>Amycolatopsis</taxon>
    </lineage>
</organism>
<name>A0A542DM16_AMYCI</name>
<dbReference type="Pfam" id="PF03995">
    <property type="entry name" value="Inhibitor_I36"/>
    <property type="match status" value="1"/>
</dbReference>